<reference evidence="8" key="1">
    <citation type="submission" date="2016-03" db="EMBL/GenBank/DDBJ databases">
        <title>Complete genome sequence of the type strain Actinoalloteichus hymeniacidonis DSM 45092.</title>
        <authorList>
            <person name="Schaffert L."/>
            <person name="Albersmeier A."/>
            <person name="Winkler A."/>
            <person name="Kalinowski J."/>
            <person name="Zotchev S."/>
            <person name="Ruckert C."/>
        </authorList>
    </citation>
    <scope>NUCLEOTIDE SEQUENCE [LARGE SCALE GENOMIC DNA]</scope>
    <source>
        <strain evidence="8">HPA177(T) (DSM 45092(T))</strain>
    </source>
</reference>
<evidence type="ECO:0000256" key="4">
    <source>
        <dbReference type="ARBA" id="ARBA00023136"/>
    </source>
</evidence>
<dbReference type="InterPro" id="IPR003807">
    <property type="entry name" value="DUF202"/>
</dbReference>
<dbReference type="AlphaFoldDB" id="A0AAC9HTN5"/>
<name>A0AAC9HTN5_9PSEU</name>
<evidence type="ECO:0000256" key="2">
    <source>
        <dbReference type="ARBA" id="ARBA00022692"/>
    </source>
</evidence>
<dbReference type="EMBL" id="CP014859">
    <property type="protein sequence ID" value="AOS65374.1"/>
    <property type="molecule type" value="Genomic_DNA"/>
</dbReference>
<keyword evidence="3 5" id="KW-1133">Transmembrane helix</keyword>
<evidence type="ECO:0000256" key="5">
    <source>
        <dbReference type="SAM" id="Phobius"/>
    </source>
</evidence>
<proteinExistence type="predicted"/>
<dbReference type="GO" id="GO:0012505">
    <property type="term" value="C:endomembrane system"/>
    <property type="evidence" value="ECO:0007669"/>
    <property type="project" value="UniProtKB-SubCell"/>
</dbReference>
<gene>
    <name evidence="7" type="ORF">TL08_22970</name>
</gene>
<dbReference type="Pfam" id="PF02656">
    <property type="entry name" value="DUF202"/>
    <property type="match status" value="1"/>
</dbReference>
<protein>
    <submittedName>
        <fullName evidence="7">Membrane protein</fullName>
    </submittedName>
</protein>
<keyword evidence="4 5" id="KW-0472">Membrane</keyword>
<keyword evidence="8" id="KW-1185">Reference proteome</keyword>
<sequence length="111" mass="11863">MTPGPPPVEVWDLAQAERTALSWRRTALAFVVLSLALVRLAAEINAVVATVLAVSAAAGTGGLLLLTLRRYRRTAERLHRAEPLPSGRLPMLFTAATVLLGLLGLGWILLT</sequence>
<feature type="transmembrane region" description="Helical" evidence="5">
    <location>
        <begin position="48"/>
        <end position="68"/>
    </location>
</feature>
<evidence type="ECO:0000313" key="7">
    <source>
        <dbReference type="EMBL" id="AOS65374.1"/>
    </source>
</evidence>
<evidence type="ECO:0000256" key="1">
    <source>
        <dbReference type="ARBA" id="ARBA00004127"/>
    </source>
</evidence>
<dbReference type="KEGG" id="ahm:TL08_22970"/>
<accession>A0AAC9HTN5</accession>
<dbReference type="Proteomes" id="UP000095210">
    <property type="component" value="Chromosome"/>
</dbReference>
<dbReference type="RefSeq" id="WP_069851926.1">
    <property type="nucleotide sequence ID" value="NZ_CP014859.1"/>
</dbReference>
<keyword evidence="2 5" id="KW-0812">Transmembrane</keyword>
<organism evidence="7 8">
    <name type="scientific">Actinoalloteichus hymeniacidonis</name>
    <dbReference type="NCBI Taxonomy" id="340345"/>
    <lineage>
        <taxon>Bacteria</taxon>
        <taxon>Bacillati</taxon>
        <taxon>Actinomycetota</taxon>
        <taxon>Actinomycetes</taxon>
        <taxon>Pseudonocardiales</taxon>
        <taxon>Pseudonocardiaceae</taxon>
        <taxon>Actinoalloteichus</taxon>
    </lineage>
</organism>
<evidence type="ECO:0000259" key="6">
    <source>
        <dbReference type="Pfam" id="PF02656"/>
    </source>
</evidence>
<comment type="subcellular location">
    <subcellularLocation>
        <location evidence="1">Endomembrane system</location>
        <topology evidence="1">Multi-pass membrane protein</topology>
    </subcellularLocation>
</comment>
<evidence type="ECO:0000313" key="8">
    <source>
        <dbReference type="Proteomes" id="UP000095210"/>
    </source>
</evidence>
<evidence type="ECO:0000256" key="3">
    <source>
        <dbReference type="ARBA" id="ARBA00022989"/>
    </source>
</evidence>
<feature type="domain" description="DUF202" evidence="6">
    <location>
        <begin position="13"/>
        <end position="75"/>
    </location>
</feature>
<feature type="transmembrane region" description="Helical" evidence="5">
    <location>
        <begin position="89"/>
        <end position="110"/>
    </location>
</feature>
<feature type="transmembrane region" description="Helical" evidence="5">
    <location>
        <begin position="26"/>
        <end position="42"/>
    </location>
</feature>